<reference evidence="2" key="1">
    <citation type="submission" date="2022-11" db="UniProtKB">
        <authorList>
            <consortium name="WormBaseParasite"/>
        </authorList>
    </citation>
    <scope>IDENTIFICATION</scope>
</reference>
<evidence type="ECO:0000313" key="2">
    <source>
        <dbReference type="WBParaSite" id="nRc.2.0.1.t13890-RA"/>
    </source>
</evidence>
<dbReference type="WBParaSite" id="nRc.2.0.1.t13890-RA">
    <property type="protein sequence ID" value="nRc.2.0.1.t13890-RA"/>
    <property type="gene ID" value="nRc.2.0.1.g13890"/>
</dbReference>
<sequence>MTGTTNRTTKATKVQSYKNFTKFPLLYGSQTDFAHNTDANYENKFEPLLPSSEANNWPSEPPFIKSPLDVAAAIKVDVELTAVLISKKSPLFDDKSAATSTAEVLHDSSSDGLKITYSNGYKFRGTKKFANTLQKSGNFPYKTKVSSNLGEKPCARLLVAKVRFLEPRKGPTIVASTYGRKTPDDDH</sequence>
<proteinExistence type="predicted"/>
<dbReference type="AlphaFoldDB" id="A0A915IJ99"/>
<evidence type="ECO:0000313" key="1">
    <source>
        <dbReference type="Proteomes" id="UP000887565"/>
    </source>
</evidence>
<accession>A0A915IJ99</accession>
<organism evidence="1 2">
    <name type="scientific">Romanomermis culicivorax</name>
    <name type="common">Nematode worm</name>
    <dbReference type="NCBI Taxonomy" id="13658"/>
    <lineage>
        <taxon>Eukaryota</taxon>
        <taxon>Metazoa</taxon>
        <taxon>Ecdysozoa</taxon>
        <taxon>Nematoda</taxon>
        <taxon>Enoplea</taxon>
        <taxon>Dorylaimia</taxon>
        <taxon>Mermithida</taxon>
        <taxon>Mermithoidea</taxon>
        <taxon>Mermithidae</taxon>
        <taxon>Romanomermis</taxon>
    </lineage>
</organism>
<name>A0A915IJ99_ROMCU</name>
<protein>
    <submittedName>
        <fullName evidence="2">Uncharacterized protein</fullName>
    </submittedName>
</protein>
<dbReference type="Proteomes" id="UP000887565">
    <property type="component" value="Unplaced"/>
</dbReference>
<keyword evidence="1" id="KW-1185">Reference proteome</keyword>